<keyword evidence="2" id="KW-1185">Reference proteome</keyword>
<protein>
    <submittedName>
        <fullName evidence="1">Uncharacterized protein</fullName>
    </submittedName>
</protein>
<dbReference type="Pfam" id="PF07972">
    <property type="entry name" value="Flavodoxin_NdrI"/>
    <property type="match status" value="1"/>
</dbReference>
<sequence length="139" mass="16040">MMEKPIVIAYDSRTGNVEWFAKQLGYPVKPVTDFEGEMDEQVFLVTHTFGRGSVPKNTQAFLDRYAGNTIGVCVSGDNRWGSLFALAGDKIRLEYEIPLVRKLDLRGYPSDIEAVKKWIQEWMKNNETKRMEEMLCQQK</sequence>
<dbReference type="Proteomes" id="UP000031449">
    <property type="component" value="Plasmid unnamed"/>
</dbReference>
<accession>A0A0B5AXY4</accession>
<organism evidence="1 2">
    <name type="scientific">Jeotgalibacillus malaysiensis</name>
    <dbReference type="NCBI Taxonomy" id="1508404"/>
    <lineage>
        <taxon>Bacteria</taxon>
        <taxon>Bacillati</taxon>
        <taxon>Bacillota</taxon>
        <taxon>Bacilli</taxon>
        <taxon>Bacillales</taxon>
        <taxon>Caryophanaceae</taxon>
        <taxon>Jeotgalibacillus</taxon>
    </lineage>
</organism>
<proteinExistence type="predicted"/>
<keyword evidence="1" id="KW-0614">Plasmid</keyword>
<dbReference type="InterPro" id="IPR004465">
    <property type="entry name" value="RNR_NrdI"/>
</dbReference>
<name>A0A0B5AXY4_9BACL</name>
<dbReference type="BioCyc" id="JESP1508404:G14D9-13573-MONOMER"/>
<dbReference type="SUPFAM" id="SSF52218">
    <property type="entry name" value="Flavoproteins"/>
    <property type="match status" value="1"/>
</dbReference>
<dbReference type="InterPro" id="IPR029039">
    <property type="entry name" value="Flavoprotein-like_sf"/>
</dbReference>
<dbReference type="AlphaFoldDB" id="A0A0B5AXY4"/>
<dbReference type="PANTHER" id="PTHR37297:SF1">
    <property type="entry name" value="PROTEIN NRDI"/>
    <property type="match status" value="1"/>
</dbReference>
<dbReference type="Gene3D" id="3.40.50.360">
    <property type="match status" value="1"/>
</dbReference>
<dbReference type="KEGG" id="jeo:JMA_42500"/>
<reference evidence="1 2" key="1">
    <citation type="submission" date="2014-08" db="EMBL/GenBank/DDBJ databases">
        <title>Complete genome of a marine bacteria Jeotgalibacillus malaysiensis.</title>
        <authorList>
            <person name="Yaakop A.S."/>
            <person name="Chan K.-G."/>
            <person name="Goh K.M."/>
        </authorList>
    </citation>
    <scope>NUCLEOTIDE SEQUENCE [LARGE SCALE GENOMIC DNA]</scope>
    <source>
        <strain evidence="1 2">D5</strain>
        <plasmid evidence="2">Plasmid</plasmid>
    </source>
</reference>
<dbReference type="GO" id="GO:0010181">
    <property type="term" value="F:FMN binding"/>
    <property type="evidence" value="ECO:0007669"/>
    <property type="project" value="InterPro"/>
</dbReference>
<dbReference type="PANTHER" id="PTHR37297">
    <property type="entry name" value="PROTEIN NRDI"/>
    <property type="match status" value="1"/>
</dbReference>
<dbReference type="HOGENOM" id="CLU_114845_3_0_9"/>
<geneLocation type="plasmid" evidence="2"/>
<evidence type="ECO:0000313" key="2">
    <source>
        <dbReference type="Proteomes" id="UP000031449"/>
    </source>
</evidence>
<evidence type="ECO:0000313" key="1">
    <source>
        <dbReference type="EMBL" id="AJD93567.1"/>
    </source>
</evidence>
<dbReference type="EMBL" id="CP009417">
    <property type="protein sequence ID" value="AJD93567.1"/>
    <property type="molecule type" value="Genomic_DNA"/>
</dbReference>
<gene>
    <name evidence="1" type="ORF">JMA_42500</name>
</gene>